<evidence type="ECO:0000313" key="2">
    <source>
        <dbReference type="EnsemblMetazoa" id="CJA35186.1"/>
    </source>
</evidence>
<feature type="compositionally biased region" description="Basic and acidic residues" evidence="1">
    <location>
        <begin position="122"/>
        <end position="137"/>
    </location>
</feature>
<protein>
    <submittedName>
        <fullName evidence="2">Uncharacterized protein</fullName>
    </submittedName>
</protein>
<name>A0A8R1EGY7_CAEJA</name>
<dbReference type="Proteomes" id="UP000005237">
    <property type="component" value="Unassembled WGS sequence"/>
</dbReference>
<organism evidence="2 3">
    <name type="scientific">Caenorhabditis japonica</name>
    <dbReference type="NCBI Taxonomy" id="281687"/>
    <lineage>
        <taxon>Eukaryota</taxon>
        <taxon>Metazoa</taxon>
        <taxon>Ecdysozoa</taxon>
        <taxon>Nematoda</taxon>
        <taxon>Chromadorea</taxon>
        <taxon>Rhabditida</taxon>
        <taxon>Rhabditina</taxon>
        <taxon>Rhabditomorpha</taxon>
        <taxon>Rhabditoidea</taxon>
        <taxon>Rhabditidae</taxon>
        <taxon>Peloderinae</taxon>
        <taxon>Caenorhabditis</taxon>
    </lineage>
</organism>
<keyword evidence="3" id="KW-1185">Reference proteome</keyword>
<accession>A0A8R1EGY7</accession>
<evidence type="ECO:0000256" key="1">
    <source>
        <dbReference type="SAM" id="MobiDB-lite"/>
    </source>
</evidence>
<sequence length="137" mass="15778">MSFYYRTDSVECAPHPFLKADGDKQSNDILNKIANYKSRNTIFEMNKSQKSQALAVMQAKRKAHEPRISTVSEEKRKQKEERIQKEQEESAETKEASNSQKEQNVEEEELAEVFGTVIGATRHTEKSEEKKPKKKGD</sequence>
<feature type="region of interest" description="Disordered" evidence="1">
    <location>
        <begin position="53"/>
        <end position="137"/>
    </location>
</feature>
<feature type="compositionally biased region" description="Basic and acidic residues" evidence="1">
    <location>
        <begin position="72"/>
        <end position="95"/>
    </location>
</feature>
<dbReference type="AlphaFoldDB" id="A0A8R1EGY7"/>
<reference evidence="2" key="2">
    <citation type="submission" date="2022-06" db="UniProtKB">
        <authorList>
            <consortium name="EnsemblMetazoa"/>
        </authorList>
    </citation>
    <scope>IDENTIFICATION</scope>
    <source>
        <strain evidence="2">DF5081</strain>
    </source>
</reference>
<reference evidence="3" key="1">
    <citation type="submission" date="2010-08" db="EMBL/GenBank/DDBJ databases">
        <authorList>
            <consortium name="Caenorhabditis japonica Sequencing Consortium"/>
            <person name="Wilson R.K."/>
        </authorList>
    </citation>
    <scope>NUCLEOTIDE SEQUENCE [LARGE SCALE GENOMIC DNA]</scope>
    <source>
        <strain evidence="3">DF5081</strain>
    </source>
</reference>
<dbReference type="EnsemblMetazoa" id="CJA35186.1">
    <property type="protein sequence ID" value="CJA35186.1"/>
    <property type="gene ID" value="WBGene00211033"/>
</dbReference>
<proteinExistence type="predicted"/>
<evidence type="ECO:0000313" key="3">
    <source>
        <dbReference type="Proteomes" id="UP000005237"/>
    </source>
</evidence>